<gene>
    <name evidence="1" type="ORF">SDC9_82589</name>
</gene>
<dbReference type="AlphaFoldDB" id="A0A644ZDM5"/>
<proteinExistence type="predicted"/>
<dbReference type="EMBL" id="VSSQ01007462">
    <property type="protein sequence ID" value="MPM35994.1"/>
    <property type="molecule type" value="Genomic_DNA"/>
</dbReference>
<evidence type="ECO:0000313" key="1">
    <source>
        <dbReference type="EMBL" id="MPM35994.1"/>
    </source>
</evidence>
<protein>
    <submittedName>
        <fullName evidence="1">Uncharacterized protein</fullName>
    </submittedName>
</protein>
<organism evidence="1">
    <name type="scientific">bioreactor metagenome</name>
    <dbReference type="NCBI Taxonomy" id="1076179"/>
    <lineage>
        <taxon>unclassified sequences</taxon>
        <taxon>metagenomes</taxon>
        <taxon>ecological metagenomes</taxon>
    </lineage>
</organism>
<accession>A0A644ZDM5</accession>
<comment type="caution">
    <text evidence="1">The sequence shown here is derived from an EMBL/GenBank/DDBJ whole genome shotgun (WGS) entry which is preliminary data.</text>
</comment>
<name>A0A644ZDM5_9ZZZZ</name>
<sequence>MVVYLLHLLLIEVELLKRVHDLLVSEHPLCFARFKQVVQLLHACFFCFQIPHSSFRIRRDVAACRNL</sequence>
<reference evidence="1" key="1">
    <citation type="submission" date="2019-08" db="EMBL/GenBank/DDBJ databases">
        <authorList>
            <person name="Kucharzyk K."/>
            <person name="Murdoch R.W."/>
            <person name="Higgins S."/>
            <person name="Loffler F."/>
        </authorList>
    </citation>
    <scope>NUCLEOTIDE SEQUENCE</scope>
</reference>